<dbReference type="GO" id="GO:0010090">
    <property type="term" value="P:trichome morphogenesis"/>
    <property type="evidence" value="ECO:0007669"/>
    <property type="project" value="InterPro"/>
</dbReference>
<protein>
    <recommendedName>
        <fullName evidence="3">C2H2-type domain-containing protein</fullName>
    </recommendedName>
</protein>
<keyword evidence="1" id="KW-0479">Metal-binding</keyword>
<dbReference type="PANTHER" id="PTHR46547:SF7">
    <property type="entry name" value="ZINC FINGER PROTEIN GIS"/>
    <property type="match status" value="1"/>
</dbReference>
<dbReference type="InterPro" id="IPR044291">
    <property type="entry name" value="GIS/GIS2/ZFP8"/>
</dbReference>
<feature type="compositionally biased region" description="Basic residues" evidence="2">
    <location>
        <begin position="113"/>
        <end position="126"/>
    </location>
</feature>
<keyword evidence="1" id="KW-0863">Zinc-finger</keyword>
<name>A0AAV0ZZK7_VICFA</name>
<proteinExistence type="predicted"/>
<sequence>MDKKIIDRETHDLMNVDSFSQLPFIRPPPKEKGIRLFGIEFGGRAAADDIDDSSESLETTFEAENNNTNKDTNTNTNNSNNNSSNNMENNRRFECHYCCRNFPTSQALGGHQNAHKRERQHAKRQHLQSTMVHATSFSDPHLYHHHHQQQQHPLYRFTSSSPSSLSSSPSYPTWNSNSATARFYNLPTSSYSQQPINGSPLAFWRIPNATIQSNPSFNYERPLPLLASEETANQSQDGFAHGVRSTVSHNRYVYDTKRSDHVSLDLHL</sequence>
<dbReference type="PANTHER" id="PTHR46547">
    <property type="entry name" value="ZINC FINGER PROTEIN GIS"/>
    <property type="match status" value="1"/>
</dbReference>
<feature type="region of interest" description="Disordered" evidence="2">
    <location>
        <begin position="48"/>
        <end position="87"/>
    </location>
</feature>
<feature type="region of interest" description="Disordered" evidence="2">
    <location>
        <begin position="108"/>
        <end position="129"/>
    </location>
</feature>
<feature type="region of interest" description="Disordered" evidence="2">
    <location>
        <begin position="142"/>
        <end position="172"/>
    </location>
</feature>
<reference evidence="4 5" key="1">
    <citation type="submission" date="2023-01" db="EMBL/GenBank/DDBJ databases">
        <authorList>
            <person name="Kreplak J."/>
        </authorList>
    </citation>
    <scope>NUCLEOTIDE SEQUENCE [LARGE SCALE GENOMIC DNA]</scope>
</reference>
<dbReference type="SUPFAM" id="SSF57667">
    <property type="entry name" value="beta-beta-alpha zinc fingers"/>
    <property type="match status" value="1"/>
</dbReference>
<evidence type="ECO:0000256" key="1">
    <source>
        <dbReference type="PROSITE-ProRule" id="PRU00042"/>
    </source>
</evidence>
<dbReference type="PROSITE" id="PS00028">
    <property type="entry name" value="ZINC_FINGER_C2H2_1"/>
    <property type="match status" value="1"/>
</dbReference>
<keyword evidence="1" id="KW-0862">Zinc</keyword>
<dbReference type="Proteomes" id="UP001157006">
    <property type="component" value="Chromosome 3"/>
</dbReference>
<evidence type="ECO:0000256" key="2">
    <source>
        <dbReference type="SAM" id="MobiDB-lite"/>
    </source>
</evidence>
<evidence type="ECO:0000313" key="5">
    <source>
        <dbReference type="Proteomes" id="UP001157006"/>
    </source>
</evidence>
<dbReference type="AlphaFoldDB" id="A0AAV0ZZK7"/>
<organism evidence="4 5">
    <name type="scientific">Vicia faba</name>
    <name type="common">Broad bean</name>
    <name type="synonym">Faba vulgaris</name>
    <dbReference type="NCBI Taxonomy" id="3906"/>
    <lineage>
        <taxon>Eukaryota</taxon>
        <taxon>Viridiplantae</taxon>
        <taxon>Streptophyta</taxon>
        <taxon>Embryophyta</taxon>
        <taxon>Tracheophyta</taxon>
        <taxon>Spermatophyta</taxon>
        <taxon>Magnoliopsida</taxon>
        <taxon>eudicotyledons</taxon>
        <taxon>Gunneridae</taxon>
        <taxon>Pentapetalae</taxon>
        <taxon>rosids</taxon>
        <taxon>fabids</taxon>
        <taxon>Fabales</taxon>
        <taxon>Fabaceae</taxon>
        <taxon>Papilionoideae</taxon>
        <taxon>50 kb inversion clade</taxon>
        <taxon>NPAAA clade</taxon>
        <taxon>Hologalegina</taxon>
        <taxon>IRL clade</taxon>
        <taxon>Fabeae</taxon>
        <taxon>Vicia</taxon>
    </lineage>
</organism>
<dbReference type="EMBL" id="OX451738">
    <property type="protein sequence ID" value="CAI8602292.1"/>
    <property type="molecule type" value="Genomic_DNA"/>
</dbReference>
<gene>
    <name evidence="4" type="ORF">VFH_III033680</name>
</gene>
<keyword evidence="5" id="KW-1185">Reference proteome</keyword>
<dbReference type="GO" id="GO:0003700">
    <property type="term" value="F:DNA-binding transcription factor activity"/>
    <property type="evidence" value="ECO:0007669"/>
    <property type="project" value="InterPro"/>
</dbReference>
<evidence type="ECO:0000259" key="3">
    <source>
        <dbReference type="PROSITE" id="PS50157"/>
    </source>
</evidence>
<evidence type="ECO:0000313" key="4">
    <source>
        <dbReference type="EMBL" id="CAI8602292.1"/>
    </source>
</evidence>
<dbReference type="InterPro" id="IPR036236">
    <property type="entry name" value="Znf_C2H2_sf"/>
</dbReference>
<dbReference type="PROSITE" id="PS50157">
    <property type="entry name" value="ZINC_FINGER_C2H2_2"/>
    <property type="match status" value="1"/>
</dbReference>
<dbReference type="InterPro" id="IPR013087">
    <property type="entry name" value="Znf_C2H2_type"/>
</dbReference>
<feature type="domain" description="C2H2-type" evidence="3">
    <location>
        <begin position="93"/>
        <end position="120"/>
    </location>
</feature>
<accession>A0AAV0ZZK7</accession>
<feature type="compositionally biased region" description="Low complexity" evidence="2">
    <location>
        <begin position="150"/>
        <end position="172"/>
    </location>
</feature>
<dbReference type="GO" id="GO:0009739">
    <property type="term" value="P:response to gibberellin"/>
    <property type="evidence" value="ECO:0007669"/>
    <property type="project" value="InterPro"/>
</dbReference>
<dbReference type="GO" id="GO:0008270">
    <property type="term" value="F:zinc ion binding"/>
    <property type="evidence" value="ECO:0007669"/>
    <property type="project" value="UniProtKB-KW"/>
</dbReference>
<feature type="compositionally biased region" description="Low complexity" evidence="2">
    <location>
        <begin position="56"/>
        <end position="87"/>
    </location>
</feature>